<dbReference type="FunFam" id="3.40.1010.10:FF:000001">
    <property type="entry name" value="Siroheme synthase"/>
    <property type="match status" value="1"/>
</dbReference>
<proteinExistence type="inferred from homology"/>
<evidence type="ECO:0000256" key="2">
    <source>
        <dbReference type="ARBA" id="ARBA00012162"/>
    </source>
</evidence>
<dbReference type="NCBIfam" id="TIGR01469">
    <property type="entry name" value="cobA_cysG_Cterm"/>
    <property type="match status" value="1"/>
</dbReference>
<keyword evidence="5" id="KW-0949">S-adenosyl-L-methionine</keyword>
<dbReference type="PANTHER" id="PTHR45790:SF3">
    <property type="entry name" value="S-ADENOSYL-L-METHIONINE-DEPENDENT UROPORPHYRINOGEN III METHYLTRANSFERASE, CHLOROPLASTIC"/>
    <property type="match status" value="1"/>
</dbReference>
<evidence type="ECO:0000256" key="7">
    <source>
        <dbReference type="ARBA" id="ARBA00025705"/>
    </source>
</evidence>
<dbReference type="CDD" id="cd11642">
    <property type="entry name" value="SUMT"/>
    <property type="match status" value="1"/>
</dbReference>
<dbReference type="InterPro" id="IPR035996">
    <property type="entry name" value="4pyrrol_Methylase_sf"/>
</dbReference>
<keyword evidence="6" id="KW-0627">Porphyrin biosynthesis</keyword>
<protein>
    <recommendedName>
        <fullName evidence="2">uroporphyrinogen-III C-methyltransferase</fullName>
        <ecNumber evidence="2">2.1.1.107</ecNumber>
    </recommendedName>
</protein>
<dbReference type="GO" id="GO:0004851">
    <property type="term" value="F:uroporphyrin-III C-methyltransferase activity"/>
    <property type="evidence" value="ECO:0007669"/>
    <property type="project" value="UniProtKB-EC"/>
</dbReference>
<dbReference type="Gene3D" id="3.40.1010.10">
    <property type="entry name" value="Cobalt-precorrin-4 Transmethylase, Domain 1"/>
    <property type="match status" value="1"/>
</dbReference>
<evidence type="ECO:0000256" key="9">
    <source>
        <dbReference type="SAM" id="MobiDB-lite"/>
    </source>
</evidence>
<feature type="domain" description="Tetrapyrrole methylase" evidence="10">
    <location>
        <begin position="12"/>
        <end position="220"/>
    </location>
</feature>
<dbReference type="OrthoDB" id="9815856at2"/>
<comment type="similarity">
    <text evidence="1 8">Belongs to the precorrin methyltransferase family.</text>
</comment>
<dbReference type="InterPro" id="IPR014776">
    <property type="entry name" value="4pyrrole_Mease_sub2"/>
</dbReference>
<evidence type="ECO:0000313" key="12">
    <source>
        <dbReference type="Proteomes" id="UP000001989"/>
    </source>
</evidence>
<dbReference type="Pfam" id="PF00590">
    <property type="entry name" value="TP_methylase"/>
    <property type="match status" value="1"/>
</dbReference>
<reference evidence="11 12" key="1">
    <citation type="journal article" date="2010" name="J. Bacteriol.">
        <title>Genome sequence of the dioxin-mineralizing bacterium Sphingomonas wittichii RW1.</title>
        <authorList>
            <person name="Miller T.R."/>
            <person name="Delcher A.L."/>
            <person name="Salzberg S.L."/>
            <person name="Saunders E."/>
            <person name="Detter J.C."/>
            <person name="Halden R.U."/>
        </authorList>
    </citation>
    <scope>NUCLEOTIDE SEQUENCE [LARGE SCALE GENOMIC DNA]</scope>
    <source>
        <strain evidence="12">DSM 6014 / CCUG 31198 / JCM 15750 / NBRC 105917 / EY 4224 / RW1</strain>
    </source>
</reference>
<dbReference type="Proteomes" id="UP000001989">
    <property type="component" value="Chromosome"/>
</dbReference>
<evidence type="ECO:0000256" key="4">
    <source>
        <dbReference type="ARBA" id="ARBA00022679"/>
    </source>
</evidence>
<dbReference type="GO" id="GO:0032259">
    <property type="term" value="P:methylation"/>
    <property type="evidence" value="ECO:0007669"/>
    <property type="project" value="UniProtKB-KW"/>
</dbReference>
<dbReference type="KEGG" id="swi:Swit_1710"/>
<evidence type="ECO:0000256" key="1">
    <source>
        <dbReference type="ARBA" id="ARBA00005879"/>
    </source>
</evidence>
<dbReference type="InterPro" id="IPR003043">
    <property type="entry name" value="Uropor_MeTrfase_CS"/>
</dbReference>
<evidence type="ECO:0000256" key="5">
    <source>
        <dbReference type="ARBA" id="ARBA00022691"/>
    </source>
</evidence>
<dbReference type="PANTHER" id="PTHR45790">
    <property type="entry name" value="SIROHEME SYNTHASE-RELATED"/>
    <property type="match status" value="1"/>
</dbReference>
<gene>
    <name evidence="11" type="ordered locus">Swit_1710</name>
</gene>
<dbReference type="SUPFAM" id="SSF53790">
    <property type="entry name" value="Tetrapyrrole methylase"/>
    <property type="match status" value="1"/>
</dbReference>
<dbReference type="InterPro" id="IPR000878">
    <property type="entry name" value="4pyrrol_Mease"/>
</dbReference>
<evidence type="ECO:0000256" key="6">
    <source>
        <dbReference type="ARBA" id="ARBA00023244"/>
    </source>
</evidence>
<evidence type="ECO:0000259" key="10">
    <source>
        <dbReference type="Pfam" id="PF00590"/>
    </source>
</evidence>
<dbReference type="EMBL" id="CP000699">
    <property type="protein sequence ID" value="ABQ68073.1"/>
    <property type="molecule type" value="Genomic_DNA"/>
</dbReference>
<sequence length="298" mass="30677">MPPDEVIAPGSVWLVGAGPGDPDLLTRKAERLIAAADIIFHDALVGLAILDLAAGDAERVSVGKRSGRHSKAQPSINAMLVEAALAGKRVVRLKGGDPALFGRAAEELDALRAAGIPARICPGITTASAAAASAGISLSLRGVARRVQFVTAHSRRGAGLDLDWTALADEGATLAIYMGRDAAAEISRSLIDAGLAPATPVLILCNVSLPDERQLRTRLDLLPLATNAFAEGLPTLILIGAAVADPGAARSLPSGSVGLDPLPQAGTRGGADEHRQVPIERARVRSRRLADRGVGFPV</sequence>
<dbReference type="InterPro" id="IPR014777">
    <property type="entry name" value="4pyrrole_Mease_sub1"/>
</dbReference>
<keyword evidence="4 8" id="KW-0808">Transferase</keyword>
<comment type="pathway">
    <text evidence="7">Porphyrin-containing compound metabolism; siroheme biosynthesis; precorrin-2 from uroporphyrinogen III: step 1/1.</text>
</comment>
<organism evidence="11 12">
    <name type="scientific">Rhizorhabdus wittichii (strain DSM 6014 / CCUG 31198 / JCM 15750 / NBRC 105917 / EY 4224 / RW1)</name>
    <name type="common">Sphingomonas wittichii</name>
    <dbReference type="NCBI Taxonomy" id="392499"/>
    <lineage>
        <taxon>Bacteria</taxon>
        <taxon>Pseudomonadati</taxon>
        <taxon>Pseudomonadota</taxon>
        <taxon>Alphaproteobacteria</taxon>
        <taxon>Sphingomonadales</taxon>
        <taxon>Sphingomonadaceae</taxon>
        <taxon>Rhizorhabdus</taxon>
    </lineage>
</organism>
<feature type="region of interest" description="Disordered" evidence="9">
    <location>
        <begin position="254"/>
        <end position="274"/>
    </location>
</feature>
<dbReference type="EC" id="2.1.1.107" evidence="2"/>
<dbReference type="PROSITE" id="PS00840">
    <property type="entry name" value="SUMT_2"/>
    <property type="match status" value="1"/>
</dbReference>
<evidence type="ECO:0000313" key="11">
    <source>
        <dbReference type="EMBL" id="ABQ68073.1"/>
    </source>
</evidence>
<keyword evidence="3 8" id="KW-0489">Methyltransferase</keyword>
<evidence type="ECO:0000256" key="3">
    <source>
        <dbReference type="ARBA" id="ARBA00022603"/>
    </source>
</evidence>
<dbReference type="Gene3D" id="3.30.950.10">
    <property type="entry name" value="Methyltransferase, Cobalt-precorrin-4 Transmethylase, Domain 2"/>
    <property type="match status" value="1"/>
</dbReference>
<dbReference type="AlphaFoldDB" id="A0A9J9LDT8"/>
<dbReference type="GO" id="GO:0019354">
    <property type="term" value="P:siroheme biosynthetic process"/>
    <property type="evidence" value="ECO:0007669"/>
    <property type="project" value="InterPro"/>
</dbReference>
<dbReference type="NCBIfam" id="NF004790">
    <property type="entry name" value="PRK06136.1"/>
    <property type="match status" value="1"/>
</dbReference>
<dbReference type="InterPro" id="IPR006366">
    <property type="entry name" value="CobA/CysG_C"/>
</dbReference>
<keyword evidence="12" id="KW-1185">Reference proteome</keyword>
<name>A0A9J9LDT8_RHIWR</name>
<evidence type="ECO:0000256" key="8">
    <source>
        <dbReference type="RuleBase" id="RU003960"/>
    </source>
</evidence>
<dbReference type="InterPro" id="IPR050161">
    <property type="entry name" value="Siro_Cobalamin_biosynth"/>
</dbReference>
<accession>A0A9J9LDT8</accession>